<dbReference type="EMBL" id="RBNI01000037">
    <property type="protein sequence ID" value="RUP52392.1"/>
    <property type="molecule type" value="Genomic_DNA"/>
</dbReference>
<evidence type="ECO:0000313" key="2">
    <source>
        <dbReference type="Proteomes" id="UP000268093"/>
    </source>
</evidence>
<organism evidence="1 2">
    <name type="scientific">Jimgerdemannia flammicorona</name>
    <dbReference type="NCBI Taxonomy" id="994334"/>
    <lineage>
        <taxon>Eukaryota</taxon>
        <taxon>Fungi</taxon>
        <taxon>Fungi incertae sedis</taxon>
        <taxon>Mucoromycota</taxon>
        <taxon>Mucoromycotina</taxon>
        <taxon>Endogonomycetes</taxon>
        <taxon>Endogonales</taxon>
        <taxon>Endogonaceae</taxon>
        <taxon>Jimgerdemannia</taxon>
    </lineage>
</organism>
<evidence type="ECO:0000313" key="1">
    <source>
        <dbReference type="EMBL" id="RUP52392.1"/>
    </source>
</evidence>
<dbReference type="Proteomes" id="UP000268093">
    <property type="component" value="Unassembled WGS sequence"/>
</dbReference>
<comment type="caution">
    <text evidence="1">The sequence shown here is derived from an EMBL/GenBank/DDBJ whole genome shotgun (WGS) entry which is preliminary data.</text>
</comment>
<name>A0A433DNF8_9FUNG</name>
<proteinExistence type="predicted"/>
<gene>
    <name evidence="1" type="ORF">BC936DRAFT_144947</name>
</gene>
<dbReference type="AlphaFoldDB" id="A0A433DNF8"/>
<accession>A0A433DNF8</accession>
<protein>
    <submittedName>
        <fullName evidence="1">Uncharacterized protein</fullName>
    </submittedName>
</protein>
<reference evidence="1 2" key="1">
    <citation type="journal article" date="2018" name="New Phytol.">
        <title>Phylogenomics of Endogonaceae and evolution of mycorrhizas within Mucoromycota.</title>
        <authorList>
            <person name="Chang Y."/>
            <person name="Desiro A."/>
            <person name="Na H."/>
            <person name="Sandor L."/>
            <person name="Lipzen A."/>
            <person name="Clum A."/>
            <person name="Barry K."/>
            <person name="Grigoriev I.V."/>
            <person name="Martin F.M."/>
            <person name="Stajich J.E."/>
            <person name="Smith M.E."/>
            <person name="Bonito G."/>
            <person name="Spatafora J.W."/>
        </authorList>
    </citation>
    <scope>NUCLEOTIDE SEQUENCE [LARGE SCALE GENOMIC DNA]</scope>
    <source>
        <strain evidence="1 2">GMNB39</strain>
    </source>
</reference>
<sequence length="221" mass="25043">METLHRDGSCLRRSILNPSLAQDTPCSKTIVYEWNPMTPQGREKSQTNITVRDRGIGTFLRIVETILHFQNGTFTKIRNRNTNYRQRQQSRKSSCVLSPTAKQVATATSRQLTSTAAAEVSAEAAGAFDNIPRSPKCKFGDIDFDMDRVAKEDNYWRAIKMNESKKQVDKFLWHVNLVFEVAILVSALSCKCCLSEPFVDFAESANRIIFPRTVPKYSTPL</sequence>
<keyword evidence="2" id="KW-1185">Reference proteome</keyword>